<dbReference type="AlphaFoldDB" id="A0AAV5SCY2"/>
<evidence type="ECO:0000313" key="3">
    <source>
        <dbReference type="Proteomes" id="UP001432027"/>
    </source>
</evidence>
<comment type="caution">
    <text evidence="2">The sequence shown here is derived from an EMBL/GenBank/DDBJ whole genome shotgun (WGS) entry which is preliminary data.</text>
</comment>
<proteinExistence type="predicted"/>
<accession>A0AAV5SCY2</accession>
<protein>
    <submittedName>
        <fullName evidence="2">Uncharacterized protein</fullName>
    </submittedName>
</protein>
<keyword evidence="1" id="KW-0732">Signal</keyword>
<dbReference type="EMBL" id="BTSX01000001">
    <property type="protein sequence ID" value="GMS77874.1"/>
    <property type="molecule type" value="Genomic_DNA"/>
</dbReference>
<sequence>APMLLQLLLSCLLLSTAVHSRVLDSAVDCTILLSCMDDEDCLRIYLKRFGLDYCLDGEFSSGLEKRTSSLKKILQNNLGIRMSGGKK</sequence>
<feature type="signal peptide" evidence="1">
    <location>
        <begin position="1"/>
        <end position="20"/>
    </location>
</feature>
<gene>
    <name evidence="2" type="ORF">PENTCL1PPCAC_49</name>
</gene>
<keyword evidence="3" id="KW-1185">Reference proteome</keyword>
<evidence type="ECO:0000313" key="2">
    <source>
        <dbReference type="EMBL" id="GMS77874.1"/>
    </source>
</evidence>
<dbReference type="Proteomes" id="UP001432027">
    <property type="component" value="Unassembled WGS sequence"/>
</dbReference>
<feature type="chain" id="PRO_5043349537" evidence="1">
    <location>
        <begin position="21"/>
        <end position="87"/>
    </location>
</feature>
<name>A0AAV5SCY2_9BILA</name>
<feature type="non-terminal residue" evidence="2">
    <location>
        <position position="1"/>
    </location>
</feature>
<evidence type="ECO:0000256" key="1">
    <source>
        <dbReference type="SAM" id="SignalP"/>
    </source>
</evidence>
<reference evidence="2" key="1">
    <citation type="submission" date="2023-10" db="EMBL/GenBank/DDBJ databases">
        <title>Genome assembly of Pristionchus species.</title>
        <authorList>
            <person name="Yoshida K."/>
            <person name="Sommer R.J."/>
        </authorList>
    </citation>
    <scope>NUCLEOTIDE SEQUENCE</scope>
    <source>
        <strain evidence="2">RS0144</strain>
    </source>
</reference>
<organism evidence="2 3">
    <name type="scientific">Pristionchus entomophagus</name>
    <dbReference type="NCBI Taxonomy" id="358040"/>
    <lineage>
        <taxon>Eukaryota</taxon>
        <taxon>Metazoa</taxon>
        <taxon>Ecdysozoa</taxon>
        <taxon>Nematoda</taxon>
        <taxon>Chromadorea</taxon>
        <taxon>Rhabditida</taxon>
        <taxon>Rhabditina</taxon>
        <taxon>Diplogasteromorpha</taxon>
        <taxon>Diplogasteroidea</taxon>
        <taxon>Neodiplogasteridae</taxon>
        <taxon>Pristionchus</taxon>
    </lineage>
</organism>